<feature type="transmembrane region" description="Helical" evidence="1">
    <location>
        <begin position="91"/>
        <end position="110"/>
    </location>
</feature>
<sequence>MSMALAAAAKKALADAVRISLDLYKVMVPVIIGVKILKELDLIAYLAVPLGPLMELAGLPADMGLVWATAILTNIYGGILVYVALPPGPDPLSVAQVTVLSTMILIAHNIPVEGRITQKCGVGFWGQALLRMGGALACGMLMHRFFAAAGMLTEPARAIFTAAPAQASLTGWALGEAKNLLMIFGVILALIILMRVLARFRVTDLFERLLAPVLGLLGIGAKAANITVIGLVMGLAYGGGLIMMEVKAGRLSRRDVFSSLSLMSLSHALIEDTLLMTLIGASMQGTFFGRLLFSMLVVAVLSRLVGPRLSAPGPVAGKIP</sequence>
<gene>
    <name evidence="2" type="ORF">ASZ90_002231</name>
</gene>
<evidence type="ECO:0000313" key="2">
    <source>
        <dbReference type="EMBL" id="KUG27901.1"/>
    </source>
</evidence>
<feature type="transmembrane region" description="Helical" evidence="1">
    <location>
        <begin position="65"/>
        <end position="85"/>
    </location>
</feature>
<evidence type="ECO:0000256" key="1">
    <source>
        <dbReference type="SAM" id="Phobius"/>
    </source>
</evidence>
<keyword evidence="1" id="KW-0812">Transmembrane</keyword>
<keyword evidence="1" id="KW-0472">Membrane</keyword>
<accession>A0A0W8G474</accession>
<feature type="transmembrane region" description="Helical" evidence="1">
    <location>
        <begin position="122"/>
        <end position="142"/>
    </location>
</feature>
<name>A0A0W8G474_9ZZZZ</name>
<dbReference type="EMBL" id="LNQE01000276">
    <property type="protein sequence ID" value="KUG27901.1"/>
    <property type="molecule type" value="Genomic_DNA"/>
</dbReference>
<feature type="transmembrane region" description="Helical" evidence="1">
    <location>
        <begin position="209"/>
        <end position="236"/>
    </location>
</feature>
<organism evidence="2">
    <name type="scientific">hydrocarbon metagenome</name>
    <dbReference type="NCBI Taxonomy" id="938273"/>
    <lineage>
        <taxon>unclassified sequences</taxon>
        <taxon>metagenomes</taxon>
        <taxon>ecological metagenomes</taxon>
    </lineage>
</organism>
<reference evidence="2" key="1">
    <citation type="journal article" date="2015" name="Proc. Natl. Acad. Sci. U.S.A.">
        <title>Networks of energetic and metabolic interactions define dynamics in microbial communities.</title>
        <authorList>
            <person name="Embree M."/>
            <person name="Liu J.K."/>
            <person name="Al-Bassam M.M."/>
            <person name="Zengler K."/>
        </authorList>
    </citation>
    <scope>NUCLEOTIDE SEQUENCE</scope>
</reference>
<feature type="transmembrane region" description="Helical" evidence="1">
    <location>
        <begin position="180"/>
        <end position="197"/>
    </location>
</feature>
<keyword evidence="1" id="KW-1133">Transmembrane helix</keyword>
<comment type="caution">
    <text evidence="2">The sequence shown here is derived from an EMBL/GenBank/DDBJ whole genome shotgun (WGS) entry which is preliminary data.</text>
</comment>
<proteinExistence type="predicted"/>
<dbReference type="AlphaFoldDB" id="A0A0W8G474"/>
<protein>
    <submittedName>
        <fullName evidence="2">Putative membrane protein</fullName>
    </submittedName>
</protein>
<feature type="transmembrane region" description="Helical" evidence="1">
    <location>
        <begin position="287"/>
        <end position="305"/>
    </location>
</feature>